<reference evidence="2" key="1">
    <citation type="journal article" date="2020" name="Stud. Mycol.">
        <title>101 Dothideomycetes genomes: A test case for predicting lifestyles and emergence of pathogens.</title>
        <authorList>
            <person name="Haridas S."/>
            <person name="Albert R."/>
            <person name="Binder M."/>
            <person name="Bloem J."/>
            <person name="LaButti K."/>
            <person name="Salamov A."/>
            <person name="Andreopoulos B."/>
            <person name="Baker S."/>
            <person name="Barry K."/>
            <person name="Bills G."/>
            <person name="Bluhm B."/>
            <person name="Cannon C."/>
            <person name="Castanera R."/>
            <person name="Culley D."/>
            <person name="Daum C."/>
            <person name="Ezra D."/>
            <person name="Gonzalez J."/>
            <person name="Henrissat B."/>
            <person name="Kuo A."/>
            <person name="Liang C."/>
            <person name="Lipzen A."/>
            <person name="Lutzoni F."/>
            <person name="Magnuson J."/>
            <person name="Mondo S."/>
            <person name="Nolan M."/>
            <person name="Ohm R."/>
            <person name="Pangilinan J."/>
            <person name="Park H.-J."/>
            <person name="Ramirez L."/>
            <person name="Alfaro M."/>
            <person name="Sun H."/>
            <person name="Tritt A."/>
            <person name="Yoshinaga Y."/>
            <person name="Zwiers L.-H."/>
            <person name="Turgeon B."/>
            <person name="Goodwin S."/>
            <person name="Spatafora J."/>
            <person name="Crous P."/>
            <person name="Grigoriev I."/>
        </authorList>
    </citation>
    <scope>NUCLEOTIDE SEQUENCE [LARGE SCALE GENOMIC DNA]</scope>
    <source>
        <strain evidence="2">CECT 20119</strain>
    </source>
</reference>
<dbReference type="EMBL" id="ML992502">
    <property type="protein sequence ID" value="KAF2226351.1"/>
    <property type="molecule type" value="Genomic_DNA"/>
</dbReference>
<proteinExistence type="predicted"/>
<accession>A0A6A6GKZ9</accession>
<gene>
    <name evidence="1" type="ORF">BDZ85DRAFT_49137</name>
</gene>
<organism evidence="1 2">
    <name type="scientific">Elsinoe ampelina</name>
    <dbReference type="NCBI Taxonomy" id="302913"/>
    <lineage>
        <taxon>Eukaryota</taxon>
        <taxon>Fungi</taxon>
        <taxon>Dikarya</taxon>
        <taxon>Ascomycota</taxon>
        <taxon>Pezizomycotina</taxon>
        <taxon>Dothideomycetes</taxon>
        <taxon>Dothideomycetidae</taxon>
        <taxon>Myriangiales</taxon>
        <taxon>Elsinoaceae</taxon>
        <taxon>Elsinoe</taxon>
    </lineage>
</organism>
<sequence length="64" mass="7089">MRGSFLMLSCGRKMGVTGGLLGGWLYNLVAAFGHLHLTNPKHQLLLVVNPRNRISDTAPERIFL</sequence>
<dbReference type="AlphaFoldDB" id="A0A6A6GKZ9"/>
<protein>
    <submittedName>
        <fullName evidence="1">Uncharacterized protein</fullName>
    </submittedName>
</protein>
<keyword evidence="2" id="KW-1185">Reference proteome</keyword>
<evidence type="ECO:0000313" key="2">
    <source>
        <dbReference type="Proteomes" id="UP000799538"/>
    </source>
</evidence>
<dbReference type="Proteomes" id="UP000799538">
    <property type="component" value="Unassembled WGS sequence"/>
</dbReference>
<evidence type="ECO:0000313" key="1">
    <source>
        <dbReference type="EMBL" id="KAF2226351.1"/>
    </source>
</evidence>
<name>A0A6A6GKZ9_9PEZI</name>